<dbReference type="EMBL" id="ML741765">
    <property type="protein sequence ID" value="KAE8332362.1"/>
    <property type="molecule type" value="Genomic_DNA"/>
</dbReference>
<name>A0A5N6XHF8_9EURO</name>
<accession>A0A5N6XHF8</accession>
<evidence type="ECO:0000313" key="1">
    <source>
        <dbReference type="EMBL" id="KAE8332362.1"/>
    </source>
</evidence>
<protein>
    <submittedName>
        <fullName evidence="1">Uncharacterized protein</fullName>
    </submittedName>
</protein>
<sequence>MAKWDVRCTTLTLGPTPNLLQGCGDLSGTQSTAYHDCEPIMSLVNRFLVQQMLYCQ</sequence>
<keyword evidence="2" id="KW-1185">Reference proteome</keyword>
<dbReference type="AlphaFoldDB" id="A0A5N6XHF8"/>
<reference evidence="2" key="1">
    <citation type="submission" date="2019-04" db="EMBL/GenBank/DDBJ databases">
        <title>Friends and foes A comparative genomics studyof 23 Aspergillus species from section Flavi.</title>
        <authorList>
            <consortium name="DOE Joint Genome Institute"/>
            <person name="Kjaerbolling I."/>
            <person name="Vesth T."/>
            <person name="Frisvad J.C."/>
            <person name="Nybo J.L."/>
            <person name="Theobald S."/>
            <person name="Kildgaard S."/>
            <person name="Isbrandt T."/>
            <person name="Kuo A."/>
            <person name="Sato A."/>
            <person name="Lyhne E.K."/>
            <person name="Kogle M.E."/>
            <person name="Wiebenga A."/>
            <person name="Kun R.S."/>
            <person name="Lubbers R.J."/>
            <person name="Makela M.R."/>
            <person name="Barry K."/>
            <person name="Chovatia M."/>
            <person name="Clum A."/>
            <person name="Daum C."/>
            <person name="Haridas S."/>
            <person name="He G."/>
            <person name="LaButti K."/>
            <person name="Lipzen A."/>
            <person name="Mondo S."/>
            <person name="Riley R."/>
            <person name="Salamov A."/>
            <person name="Simmons B.A."/>
            <person name="Magnuson J.K."/>
            <person name="Henrissat B."/>
            <person name="Mortensen U.H."/>
            <person name="Larsen T.O."/>
            <person name="Devries R.P."/>
            <person name="Grigoriev I.V."/>
            <person name="Machida M."/>
            <person name="Baker S.E."/>
            <person name="Andersen M.R."/>
        </authorList>
    </citation>
    <scope>NUCLEOTIDE SEQUENCE [LARGE SCALE GENOMIC DNA]</scope>
    <source>
        <strain evidence="2">CBS 130017</strain>
    </source>
</reference>
<organism evidence="1 2">
    <name type="scientific">Aspergillus sergii</name>
    <dbReference type="NCBI Taxonomy" id="1034303"/>
    <lineage>
        <taxon>Eukaryota</taxon>
        <taxon>Fungi</taxon>
        <taxon>Dikarya</taxon>
        <taxon>Ascomycota</taxon>
        <taxon>Pezizomycotina</taxon>
        <taxon>Eurotiomycetes</taxon>
        <taxon>Eurotiomycetidae</taxon>
        <taxon>Eurotiales</taxon>
        <taxon>Aspergillaceae</taxon>
        <taxon>Aspergillus</taxon>
        <taxon>Aspergillus subgen. Circumdati</taxon>
    </lineage>
</organism>
<dbReference type="PROSITE" id="PS51257">
    <property type="entry name" value="PROKAR_LIPOPROTEIN"/>
    <property type="match status" value="1"/>
</dbReference>
<proteinExistence type="predicted"/>
<evidence type="ECO:0000313" key="2">
    <source>
        <dbReference type="Proteomes" id="UP000325945"/>
    </source>
</evidence>
<dbReference type="Proteomes" id="UP000325945">
    <property type="component" value="Unassembled WGS sequence"/>
</dbReference>
<gene>
    <name evidence="1" type="ORF">BDV39DRAFT_166983</name>
</gene>